<dbReference type="InterPro" id="IPR001130">
    <property type="entry name" value="TatD-like"/>
</dbReference>
<dbReference type="PANTHER" id="PTHR46124:SF2">
    <property type="entry name" value="D-AMINOACYL-TRNA DEACYLASE"/>
    <property type="match status" value="1"/>
</dbReference>
<feature type="binding site" evidence="3">
    <location>
        <position position="6"/>
    </location>
    <ligand>
        <name>a divalent metal cation</name>
        <dbReference type="ChEBI" id="CHEBI:60240"/>
        <label>1</label>
    </ligand>
</feature>
<dbReference type="PIRSF" id="PIRSF005902">
    <property type="entry name" value="DNase_TatD"/>
    <property type="match status" value="1"/>
</dbReference>
<evidence type="ECO:0000313" key="5">
    <source>
        <dbReference type="Proteomes" id="UP000178893"/>
    </source>
</evidence>
<dbReference type="Proteomes" id="UP000178893">
    <property type="component" value="Unassembled WGS sequence"/>
</dbReference>
<dbReference type="PANTHER" id="PTHR46124">
    <property type="entry name" value="D-AMINOACYL-TRNA DEACYLASE"/>
    <property type="match status" value="1"/>
</dbReference>
<dbReference type="GO" id="GO:0016788">
    <property type="term" value="F:hydrolase activity, acting on ester bonds"/>
    <property type="evidence" value="ECO:0007669"/>
    <property type="project" value="InterPro"/>
</dbReference>
<evidence type="ECO:0000256" key="1">
    <source>
        <dbReference type="ARBA" id="ARBA00022723"/>
    </source>
</evidence>
<dbReference type="SUPFAM" id="SSF51556">
    <property type="entry name" value="Metallo-dependent hydrolases"/>
    <property type="match status" value="1"/>
</dbReference>
<dbReference type="PROSITE" id="PS01090">
    <property type="entry name" value="TATD_2"/>
    <property type="match status" value="1"/>
</dbReference>
<dbReference type="InterPro" id="IPR015991">
    <property type="entry name" value="TatD/YcfH-like"/>
</dbReference>
<feature type="binding site" evidence="3">
    <location>
        <position position="128"/>
    </location>
    <ligand>
        <name>a divalent metal cation</name>
        <dbReference type="ChEBI" id="CHEBI:60240"/>
        <label>2</label>
    </ligand>
</feature>
<dbReference type="AlphaFoldDB" id="A0A1G2DVG9"/>
<dbReference type="NCBIfam" id="TIGR00010">
    <property type="entry name" value="YchF/TatD family DNA exonuclease"/>
    <property type="match status" value="1"/>
</dbReference>
<accession>A0A1G2DVG9</accession>
<dbReference type="GO" id="GO:0046872">
    <property type="term" value="F:metal ion binding"/>
    <property type="evidence" value="ECO:0007669"/>
    <property type="project" value="UniProtKB-KW"/>
</dbReference>
<dbReference type="Gene3D" id="3.20.20.140">
    <property type="entry name" value="Metal-dependent hydrolases"/>
    <property type="match status" value="1"/>
</dbReference>
<name>A0A1G2DVG9_9BACT</name>
<dbReference type="FunFam" id="3.20.20.140:FF:000005">
    <property type="entry name" value="TatD family hydrolase"/>
    <property type="match status" value="1"/>
</dbReference>
<evidence type="ECO:0008006" key="6">
    <source>
        <dbReference type="Google" id="ProtNLM"/>
    </source>
</evidence>
<evidence type="ECO:0000256" key="3">
    <source>
        <dbReference type="PIRSR" id="PIRSR005902-1"/>
    </source>
</evidence>
<feature type="binding site" evidence="3">
    <location>
        <position position="91"/>
    </location>
    <ligand>
        <name>a divalent metal cation</name>
        <dbReference type="ChEBI" id="CHEBI:60240"/>
        <label>1</label>
    </ligand>
</feature>
<keyword evidence="1 3" id="KW-0479">Metal-binding</keyword>
<evidence type="ECO:0000256" key="2">
    <source>
        <dbReference type="ARBA" id="ARBA00022801"/>
    </source>
</evidence>
<feature type="binding site" evidence="3">
    <location>
        <position position="197"/>
    </location>
    <ligand>
        <name>a divalent metal cation</name>
        <dbReference type="ChEBI" id="CHEBI:60240"/>
        <label>1</label>
    </ligand>
</feature>
<dbReference type="GO" id="GO:0004536">
    <property type="term" value="F:DNA nuclease activity"/>
    <property type="evidence" value="ECO:0007669"/>
    <property type="project" value="InterPro"/>
</dbReference>
<comment type="caution">
    <text evidence="4">The sequence shown here is derived from an EMBL/GenBank/DDBJ whole genome shotgun (WGS) entry which is preliminary data.</text>
</comment>
<gene>
    <name evidence="4" type="ORF">A2V72_02605</name>
</gene>
<organism evidence="4 5">
    <name type="scientific">Candidatus Nealsonbacteria bacterium RBG_13_37_56</name>
    <dbReference type="NCBI Taxonomy" id="1801661"/>
    <lineage>
        <taxon>Bacteria</taxon>
        <taxon>Candidatus Nealsoniibacteriota</taxon>
    </lineage>
</organism>
<dbReference type="InterPro" id="IPR018228">
    <property type="entry name" value="DNase_TatD-rel_CS"/>
</dbReference>
<dbReference type="PROSITE" id="PS01137">
    <property type="entry name" value="TATD_1"/>
    <property type="match status" value="1"/>
</dbReference>
<dbReference type="PROSITE" id="PS01091">
    <property type="entry name" value="TATD_3"/>
    <property type="match status" value="1"/>
</dbReference>
<sequence>MLIDTHAHVNFKAFDHDFEEVIKRSLGEDVWMINVGSKYETSKKAVEIAQNYNNGVFAAIGLHPIHAKDEDYHALEYGNLCRSDKVVAIGEIGLDKFKDYGLFLKEQKEVFLKQLDLAKELNLPVIIHCRMAHEDLLDILKNYNLSGVIHCFTGTWEEAKKYLDLGFYIGINGIIYKRDLKEVIEKVPLEKILIETDCPYLTPPQAESERNEPIFVRYIAKDIARIKGIDFKTVSQTTFQNATDLFNI</sequence>
<evidence type="ECO:0000313" key="4">
    <source>
        <dbReference type="EMBL" id="OGZ17654.1"/>
    </source>
</evidence>
<keyword evidence="2" id="KW-0378">Hydrolase</keyword>
<dbReference type="Pfam" id="PF01026">
    <property type="entry name" value="TatD_DNase"/>
    <property type="match status" value="1"/>
</dbReference>
<dbReference type="CDD" id="cd01310">
    <property type="entry name" value="TatD_DNAse"/>
    <property type="match status" value="1"/>
</dbReference>
<proteinExistence type="predicted"/>
<reference evidence="4 5" key="1">
    <citation type="journal article" date="2016" name="Nat. Commun.">
        <title>Thousands of microbial genomes shed light on interconnected biogeochemical processes in an aquifer system.</title>
        <authorList>
            <person name="Anantharaman K."/>
            <person name="Brown C.T."/>
            <person name="Hug L.A."/>
            <person name="Sharon I."/>
            <person name="Castelle C.J."/>
            <person name="Probst A.J."/>
            <person name="Thomas B.C."/>
            <person name="Singh A."/>
            <person name="Wilkins M.J."/>
            <person name="Karaoz U."/>
            <person name="Brodie E.L."/>
            <person name="Williams K.H."/>
            <person name="Hubbard S.S."/>
            <person name="Banfield J.F."/>
        </authorList>
    </citation>
    <scope>NUCLEOTIDE SEQUENCE [LARGE SCALE GENOMIC DNA]</scope>
</reference>
<dbReference type="InterPro" id="IPR032466">
    <property type="entry name" value="Metal_Hydrolase"/>
</dbReference>
<feature type="binding site" evidence="3">
    <location>
        <position position="8"/>
    </location>
    <ligand>
        <name>a divalent metal cation</name>
        <dbReference type="ChEBI" id="CHEBI:60240"/>
        <label>1</label>
    </ligand>
</feature>
<protein>
    <recommendedName>
        <fullName evidence="6">Hydrolase TatD</fullName>
    </recommendedName>
</protein>
<feature type="binding site" evidence="3">
    <location>
        <position position="150"/>
    </location>
    <ligand>
        <name>a divalent metal cation</name>
        <dbReference type="ChEBI" id="CHEBI:60240"/>
        <label>2</label>
    </ligand>
</feature>
<dbReference type="EMBL" id="MHLW01000029">
    <property type="protein sequence ID" value="OGZ17654.1"/>
    <property type="molecule type" value="Genomic_DNA"/>
</dbReference>